<dbReference type="InterPro" id="IPR036291">
    <property type="entry name" value="NAD(P)-bd_dom_sf"/>
</dbReference>
<dbReference type="GO" id="GO:0051287">
    <property type="term" value="F:NAD binding"/>
    <property type="evidence" value="ECO:0007669"/>
    <property type="project" value="InterPro"/>
</dbReference>
<dbReference type="PROSITE" id="PS00065">
    <property type="entry name" value="D_2_HYDROXYACID_DH_1"/>
    <property type="match status" value="1"/>
</dbReference>
<reference evidence="7" key="1">
    <citation type="submission" date="2021-01" db="EMBL/GenBank/DDBJ databases">
        <title>Microvirga sp.</title>
        <authorList>
            <person name="Kim M.K."/>
        </authorList>
    </citation>
    <scope>NUCLEOTIDE SEQUENCE</scope>
    <source>
        <strain evidence="7">5420S-16</strain>
    </source>
</reference>
<evidence type="ECO:0000256" key="2">
    <source>
        <dbReference type="ARBA" id="ARBA00023002"/>
    </source>
</evidence>
<feature type="domain" description="D-isomer specific 2-hydroxyacid dehydrogenase NAD-binding" evidence="6">
    <location>
        <begin position="111"/>
        <end position="287"/>
    </location>
</feature>
<name>A0A937CYY1_9HYPH</name>
<proteinExistence type="inferred from homology"/>
<evidence type="ECO:0000256" key="1">
    <source>
        <dbReference type="ARBA" id="ARBA00005854"/>
    </source>
</evidence>
<dbReference type="Gene3D" id="3.40.50.720">
    <property type="entry name" value="NAD(P)-binding Rossmann-like Domain"/>
    <property type="match status" value="2"/>
</dbReference>
<dbReference type="InterPro" id="IPR050223">
    <property type="entry name" value="D-isomer_2-hydroxyacid_DH"/>
</dbReference>
<accession>A0A937CYY1</accession>
<dbReference type="AlphaFoldDB" id="A0A937CYY1"/>
<dbReference type="GO" id="GO:0030267">
    <property type="term" value="F:glyoxylate reductase (NADPH) activity"/>
    <property type="evidence" value="ECO:0007669"/>
    <property type="project" value="TreeGrafter"/>
</dbReference>
<dbReference type="GO" id="GO:0016618">
    <property type="term" value="F:hydroxypyruvate reductase [NAD(P)H] activity"/>
    <property type="evidence" value="ECO:0007669"/>
    <property type="project" value="TreeGrafter"/>
</dbReference>
<dbReference type="CDD" id="cd05301">
    <property type="entry name" value="GDH"/>
    <property type="match status" value="1"/>
</dbReference>
<dbReference type="SUPFAM" id="SSF52283">
    <property type="entry name" value="Formate/glycerate dehydrogenase catalytic domain-like"/>
    <property type="match status" value="1"/>
</dbReference>
<dbReference type="PANTHER" id="PTHR10996">
    <property type="entry name" value="2-HYDROXYACID DEHYDROGENASE-RELATED"/>
    <property type="match status" value="1"/>
</dbReference>
<dbReference type="Pfam" id="PF00389">
    <property type="entry name" value="2-Hacid_dh"/>
    <property type="match status" value="1"/>
</dbReference>
<keyword evidence="3" id="KW-0520">NAD</keyword>
<sequence length="319" mass="34590">MAYSAVVTFELPEEVERQFRERLNVKFLPSGLPLSPSDLDAAVSGCDAIVVTPPTQVDAEILSRLPASVKAIATYSVGLDHIDLEAAQKHGIAVLNTPDVLTDAVAETAILLLLGAARRATESISLIRSRTWTGWKPKQLVGLGLSDKKLGILGMGRIGRGIAHRAKAFGMEIHYHNTRRLTPDQEEGAQYYADPNAMLSVIDALVLACPLTPSTRGFLDERRLSLMKQTALIVNIARGAIIEDEALINALRDGRIFAAGLDVFANEPRLDPGYYDLPNVFMLPHIGSSTVEARMMMGMSLIEGLERLASGVNPPNRVT</sequence>
<dbReference type="SUPFAM" id="SSF51735">
    <property type="entry name" value="NAD(P)-binding Rossmann-fold domains"/>
    <property type="match status" value="1"/>
</dbReference>
<dbReference type="InterPro" id="IPR029752">
    <property type="entry name" value="D-isomer_DH_CS1"/>
</dbReference>
<dbReference type="InterPro" id="IPR029753">
    <property type="entry name" value="D-isomer_DH_CS"/>
</dbReference>
<evidence type="ECO:0000313" key="7">
    <source>
        <dbReference type="EMBL" id="MBL0407533.1"/>
    </source>
</evidence>
<evidence type="ECO:0000256" key="3">
    <source>
        <dbReference type="ARBA" id="ARBA00023027"/>
    </source>
</evidence>
<keyword evidence="8" id="KW-1185">Reference proteome</keyword>
<dbReference type="EMBL" id="JAEQMY010000089">
    <property type="protein sequence ID" value="MBL0407533.1"/>
    <property type="molecule type" value="Genomic_DNA"/>
</dbReference>
<dbReference type="InterPro" id="IPR006140">
    <property type="entry name" value="D-isomer_DH_NAD-bd"/>
</dbReference>
<protein>
    <submittedName>
        <fullName evidence="7">D-glycerate dehydrogenase</fullName>
    </submittedName>
</protein>
<evidence type="ECO:0000259" key="5">
    <source>
        <dbReference type="Pfam" id="PF00389"/>
    </source>
</evidence>
<dbReference type="FunFam" id="3.40.50.720:FF:000203">
    <property type="entry name" value="D-3-phosphoglycerate dehydrogenase (SerA)"/>
    <property type="match status" value="1"/>
</dbReference>
<dbReference type="Proteomes" id="UP000605848">
    <property type="component" value="Unassembled WGS sequence"/>
</dbReference>
<dbReference type="PANTHER" id="PTHR10996:SF283">
    <property type="entry name" value="GLYOXYLATE_HYDROXYPYRUVATE REDUCTASE B"/>
    <property type="match status" value="1"/>
</dbReference>
<evidence type="ECO:0000256" key="4">
    <source>
        <dbReference type="RuleBase" id="RU003719"/>
    </source>
</evidence>
<feature type="domain" description="D-isomer specific 2-hydroxyacid dehydrogenase catalytic" evidence="5">
    <location>
        <begin position="10"/>
        <end position="318"/>
    </location>
</feature>
<comment type="caution">
    <text evidence="7">The sequence shown here is derived from an EMBL/GenBank/DDBJ whole genome shotgun (WGS) entry which is preliminary data.</text>
</comment>
<evidence type="ECO:0000313" key="8">
    <source>
        <dbReference type="Proteomes" id="UP000605848"/>
    </source>
</evidence>
<dbReference type="Pfam" id="PF02826">
    <property type="entry name" value="2-Hacid_dh_C"/>
    <property type="match status" value="1"/>
</dbReference>
<organism evidence="7 8">
    <name type="scientific">Microvirga aerilata</name>
    <dbReference type="NCBI Taxonomy" id="670292"/>
    <lineage>
        <taxon>Bacteria</taxon>
        <taxon>Pseudomonadati</taxon>
        <taxon>Pseudomonadota</taxon>
        <taxon>Alphaproteobacteria</taxon>
        <taxon>Hyphomicrobiales</taxon>
        <taxon>Methylobacteriaceae</taxon>
        <taxon>Microvirga</taxon>
    </lineage>
</organism>
<keyword evidence="2 4" id="KW-0560">Oxidoreductase</keyword>
<dbReference type="GO" id="GO:0005829">
    <property type="term" value="C:cytosol"/>
    <property type="evidence" value="ECO:0007669"/>
    <property type="project" value="TreeGrafter"/>
</dbReference>
<dbReference type="PROSITE" id="PS00671">
    <property type="entry name" value="D_2_HYDROXYACID_DH_3"/>
    <property type="match status" value="1"/>
</dbReference>
<gene>
    <name evidence="7" type="ORF">JKG68_26815</name>
</gene>
<comment type="similarity">
    <text evidence="1 4">Belongs to the D-isomer specific 2-hydroxyacid dehydrogenase family.</text>
</comment>
<evidence type="ECO:0000259" key="6">
    <source>
        <dbReference type="Pfam" id="PF02826"/>
    </source>
</evidence>
<dbReference type="InterPro" id="IPR006139">
    <property type="entry name" value="D-isomer_2_OHA_DH_cat_dom"/>
</dbReference>